<keyword evidence="3" id="KW-0694">RNA-binding</keyword>
<dbReference type="Pfam" id="PF07378">
    <property type="entry name" value="FlbT"/>
    <property type="match status" value="1"/>
</dbReference>
<dbReference type="GO" id="GO:0048027">
    <property type="term" value="F:mRNA 5'-UTR binding"/>
    <property type="evidence" value="ECO:0007669"/>
    <property type="project" value="InterPro"/>
</dbReference>
<dbReference type="EMBL" id="FOXA01000010">
    <property type="protein sequence ID" value="SFP65582.1"/>
    <property type="molecule type" value="Genomic_DNA"/>
</dbReference>
<reference evidence="4 5" key="1">
    <citation type="submission" date="2016-10" db="EMBL/GenBank/DDBJ databases">
        <authorList>
            <person name="de Groot N.N."/>
        </authorList>
    </citation>
    <scope>NUCLEOTIDE SEQUENCE [LARGE SCALE GENOMIC DNA]</scope>
    <source>
        <strain evidence="4 5">DSM 19547</strain>
    </source>
</reference>
<proteinExistence type="predicted"/>
<dbReference type="OrthoDB" id="8561314at2"/>
<accession>A0A1I5S4B4</accession>
<keyword evidence="4" id="KW-0969">Cilium</keyword>
<dbReference type="InterPro" id="IPR009967">
    <property type="entry name" value="Flagellum_FlbT"/>
</dbReference>
<name>A0A1I5S4B4_9RHOB</name>
<evidence type="ECO:0000256" key="3">
    <source>
        <dbReference type="ARBA" id="ARBA00022884"/>
    </source>
</evidence>
<protein>
    <submittedName>
        <fullName evidence="4">Flagellar protein FlbT</fullName>
    </submittedName>
</protein>
<evidence type="ECO:0000313" key="5">
    <source>
        <dbReference type="Proteomes" id="UP000199356"/>
    </source>
</evidence>
<sequence>MALKLTLKPNERIIVNGCAIRNADRRQVLTIESRADVVRGHDLLEPDGEATPVRKAYFLIQTALIRADVREKIVPIIQTQLADLATCFGPETMGHVFEAANFVSMGDYYKAMRSLRPVMKREEEVFAHVAAAQPRDEVAPDELDGAEP</sequence>
<dbReference type="AlphaFoldDB" id="A0A1I5S4B4"/>
<dbReference type="GO" id="GO:0006402">
    <property type="term" value="P:mRNA catabolic process"/>
    <property type="evidence" value="ECO:0007669"/>
    <property type="project" value="InterPro"/>
</dbReference>
<dbReference type="GO" id="GO:0044781">
    <property type="term" value="P:bacterial-type flagellum organization"/>
    <property type="evidence" value="ECO:0007669"/>
    <property type="project" value="UniProtKB-KW"/>
</dbReference>
<keyword evidence="1" id="KW-0678">Repressor</keyword>
<dbReference type="RefSeq" id="WP_093422588.1">
    <property type="nucleotide sequence ID" value="NZ_FOXA01000010.1"/>
</dbReference>
<dbReference type="Proteomes" id="UP000199356">
    <property type="component" value="Unassembled WGS sequence"/>
</dbReference>
<dbReference type="STRING" id="441119.SAMN04488047_11036"/>
<keyword evidence="4" id="KW-0966">Cell projection</keyword>
<evidence type="ECO:0000256" key="1">
    <source>
        <dbReference type="ARBA" id="ARBA00022491"/>
    </source>
</evidence>
<evidence type="ECO:0000256" key="2">
    <source>
        <dbReference type="ARBA" id="ARBA00022795"/>
    </source>
</evidence>
<dbReference type="GO" id="GO:1902209">
    <property type="term" value="P:negative regulation of bacterial-type flagellum assembly"/>
    <property type="evidence" value="ECO:0007669"/>
    <property type="project" value="InterPro"/>
</dbReference>
<organism evidence="4 5">
    <name type="scientific">Tranquillimonas alkanivorans</name>
    <dbReference type="NCBI Taxonomy" id="441119"/>
    <lineage>
        <taxon>Bacteria</taxon>
        <taxon>Pseudomonadati</taxon>
        <taxon>Pseudomonadota</taxon>
        <taxon>Alphaproteobacteria</taxon>
        <taxon>Rhodobacterales</taxon>
        <taxon>Roseobacteraceae</taxon>
        <taxon>Tranquillimonas</taxon>
    </lineage>
</organism>
<keyword evidence="4" id="KW-0282">Flagellum</keyword>
<keyword evidence="2" id="KW-1005">Bacterial flagellum biogenesis</keyword>
<evidence type="ECO:0000313" key="4">
    <source>
        <dbReference type="EMBL" id="SFP65582.1"/>
    </source>
</evidence>
<keyword evidence="5" id="KW-1185">Reference proteome</keyword>
<gene>
    <name evidence="4" type="ORF">SAMN04488047_11036</name>
</gene>